<dbReference type="Pfam" id="PF10536">
    <property type="entry name" value="PMD"/>
    <property type="match status" value="1"/>
</dbReference>
<protein>
    <submittedName>
        <fullName evidence="3">Serine/threonine-protein phosphatase 7 long form-like protein</fullName>
    </submittedName>
</protein>
<dbReference type="GO" id="GO:0010073">
    <property type="term" value="P:meristem maintenance"/>
    <property type="evidence" value="ECO:0007669"/>
    <property type="project" value="InterPro"/>
</dbReference>
<organism evidence="3 4">
    <name type="scientific">Pyrus ussuriensis x Pyrus communis</name>
    <dbReference type="NCBI Taxonomy" id="2448454"/>
    <lineage>
        <taxon>Eukaryota</taxon>
        <taxon>Viridiplantae</taxon>
        <taxon>Streptophyta</taxon>
        <taxon>Embryophyta</taxon>
        <taxon>Tracheophyta</taxon>
        <taxon>Spermatophyta</taxon>
        <taxon>Magnoliopsida</taxon>
        <taxon>eudicotyledons</taxon>
        <taxon>Gunneridae</taxon>
        <taxon>Pentapetalae</taxon>
        <taxon>rosids</taxon>
        <taxon>fabids</taxon>
        <taxon>Rosales</taxon>
        <taxon>Rosaceae</taxon>
        <taxon>Amygdaloideae</taxon>
        <taxon>Maleae</taxon>
        <taxon>Pyrus</taxon>
    </lineage>
</organism>
<reference evidence="4" key="2">
    <citation type="submission" date="2019-10" db="EMBL/GenBank/DDBJ databases">
        <title>A de novo genome assembly of a pear dwarfing rootstock.</title>
        <authorList>
            <person name="Wang F."/>
            <person name="Wang J."/>
            <person name="Li S."/>
            <person name="Zhang Y."/>
            <person name="Fang M."/>
            <person name="Ma L."/>
            <person name="Zhao Y."/>
            <person name="Jiang S."/>
        </authorList>
    </citation>
    <scope>NUCLEOTIDE SEQUENCE [LARGE SCALE GENOMIC DNA]</scope>
</reference>
<name>A0A5N5I7I2_9ROSA</name>
<evidence type="ECO:0000313" key="3">
    <source>
        <dbReference type="EMBL" id="KAB2633600.1"/>
    </source>
</evidence>
<keyword evidence="4" id="KW-1185">Reference proteome</keyword>
<feature type="region of interest" description="Disordered" evidence="1">
    <location>
        <begin position="1"/>
        <end position="27"/>
    </location>
</feature>
<dbReference type="OrthoDB" id="1166674at2759"/>
<dbReference type="PANTHER" id="PTHR46033">
    <property type="entry name" value="PROTEIN MAIN-LIKE 2"/>
    <property type="match status" value="1"/>
</dbReference>
<dbReference type="Proteomes" id="UP000327157">
    <property type="component" value="Chromosome 6"/>
</dbReference>
<feature type="domain" description="Aminotransferase-like plant mobile" evidence="2">
    <location>
        <begin position="116"/>
        <end position="211"/>
    </location>
</feature>
<feature type="compositionally biased region" description="Low complexity" evidence="1">
    <location>
        <begin position="1"/>
        <end position="11"/>
    </location>
</feature>
<evidence type="ECO:0000256" key="1">
    <source>
        <dbReference type="SAM" id="MobiDB-lite"/>
    </source>
</evidence>
<dbReference type="InterPro" id="IPR019557">
    <property type="entry name" value="AminoTfrase-like_pln_mobile"/>
</dbReference>
<dbReference type="InterPro" id="IPR044824">
    <property type="entry name" value="MAIN-like"/>
</dbReference>
<accession>A0A5N5I7I2</accession>
<reference evidence="3 4" key="3">
    <citation type="submission" date="2019-11" db="EMBL/GenBank/DDBJ databases">
        <title>A de novo genome assembly of a pear dwarfing rootstock.</title>
        <authorList>
            <person name="Wang F."/>
            <person name="Wang J."/>
            <person name="Li S."/>
            <person name="Zhang Y."/>
            <person name="Fang M."/>
            <person name="Ma L."/>
            <person name="Zhao Y."/>
            <person name="Jiang S."/>
        </authorList>
    </citation>
    <scope>NUCLEOTIDE SEQUENCE [LARGE SCALE GENOMIC DNA]</scope>
    <source>
        <strain evidence="3">S2</strain>
        <tissue evidence="3">Leaf</tissue>
    </source>
</reference>
<dbReference type="EMBL" id="SMOL01000120">
    <property type="protein sequence ID" value="KAB2633600.1"/>
    <property type="molecule type" value="Genomic_DNA"/>
</dbReference>
<dbReference type="PANTHER" id="PTHR46033:SF1">
    <property type="entry name" value="PROTEIN MAIN-LIKE 2"/>
    <property type="match status" value="1"/>
</dbReference>
<evidence type="ECO:0000259" key="2">
    <source>
        <dbReference type="Pfam" id="PF10536"/>
    </source>
</evidence>
<evidence type="ECO:0000313" key="4">
    <source>
        <dbReference type="Proteomes" id="UP000327157"/>
    </source>
</evidence>
<reference evidence="3 4" key="1">
    <citation type="submission" date="2019-09" db="EMBL/GenBank/DDBJ databases">
        <authorList>
            <person name="Ou C."/>
        </authorList>
    </citation>
    <scope>NUCLEOTIDE SEQUENCE [LARGE SCALE GENOMIC DNA]</scope>
    <source>
        <strain evidence="3">S2</strain>
        <tissue evidence="3">Leaf</tissue>
    </source>
</reference>
<dbReference type="AlphaFoldDB" id="A0A5N5I7I2"/>
<proteinExistence type="predicted"/>
<sequence length="353" mass="40767">MDAEGSSGKRPTSSKRKRKTSTDDAQLDCQTTLWGDKILKDPFPRGPEDPRVLRSFPSHVAAAIWHNVEREPLRVFNHTCKLQAWKFDPSVSNCKFWRYIDSSGLRPLIDCSYRTSNKIVVSAFCERWQPETNTFHLPFGELTITLDDVSNILGIPVDGNSVSVCDDELDNSVLASQCHDLFVTALGVTDDEARAEMGRFSGSAVTLEWLRQRFPKHLQAMRQRLDLMHDTEVVWDPYHGQRGHHSLPKMTFYTGLLKCVDIVEPYYVDRVLRHTDTKMYKVVHTYFDGIWQRREYHLLGPENLSREVIAPSDCDPGYHSWYRKITHPYVHHPDRRSAAIRPHDINDPHQVIT</sequence>
<comment type="caution">
    <text evidence="3">The sequence shown here is derived from an EMBL/GenBank/DDBJ whole genome shotgun (WGS) entry which is preliminary data.</text>
</comment>
<gene>
    <name evidence="3" type="ORF">D8674_029847</name>
</gene>